<keyword evidence="6 10" id="KW-0472">Membrane</keyword>
<feature type="transmembrane region" description="Helical" evidence="10">
    <location>
        <begin position="280"/>
        <end position="303"/>
    </location>
</feature>
<evidence type="ECO:0000256" key="2">
    <source>
        <dbReference type="ARBA" id="ARBA00004651"/>
    </source>
</evidence>
<evidence type="ECO:0000256" key="6">
    <source>
        <dbReference type="ARBA" id="ARBA00023136"/>
    </source>
</evidence>
<comment type="subcellular location">
    <subcellularLocation>
        <location evidence="2">Cell membrane</location>
        <topology evidence="2">Multi-pass membrane protein</topology>
    </subcellularLocation>
</comment>
<organism evidence="11 12">
    <name type="scientific">Triparma retinervis</name>
    <dbReference type="NCBI Taxonomy" id="2557542"/>
    <lineage>
        <taxon>Eukaryota</taxon>
        <taxon>Sar</taxon>
        <taxon>Stramenopiles</taxon>
        <taxon>Ochrophyta</taxon>
        <taxon>Bolidophyceae</taxon>
        <taxon>Parmales</taxon>
        <taxon>Triparmaceae</taxon>
        <taxon>Triparma</taxon>
    </lineage>
</organism>
<evidence type="ECO:0000256" key="1">
    <source>
        <dbReference type="ARBA" id="ARBA00002598"/>
    </source>
</evidence>
<evidence type="ECO:0000256" key="4">
    <source>
        <dbReference type="ARBA" id="ARBA00022692"/>
    </source>
</evidence>
<dbReference type="EMBL" id="BRXZ01000974">
    <property type="protein sequence ID" value="GMH58899.1"/>
    <property type="molecule type" value="Genomic_DNA"/>
</dbReference>
<evidence type="ECO:0000256" key="7">
    <source>
        <dbReference type="ARBA" id="ARBA00035120"/>
    </source>
</evidence>
<dbReference type="AlphaFoldDB" id="A0A9W6ZYQ5"/>
<evidence type="ECO:0000256" key="8">
    <source>
        <dbReference type="ARBA" id="ARBA00035585"/>
    </source>
</evidence>
<feature type="region of interest" description="Disordered" evidence="9">
    <location>
        <begin position="1"/>
        <end position="23"/>
    </location>
</feature>
<keyword evidence="5 10" id="KW-1133">Transmembrane helix</keyword>
<evidence type="ECO:0000313" key="12">
    <source>
        <dbReference type="Proteomes" id="UP001165082"/>
    </source>
</evidence>
<dbReference type="Proteomes" id="UP001165082">
    <property type="component" value="Unassembled WGS sequence"/>
</dbReference>
<protein>
    <submittedName>
        <fullName evidence="11">Uncharacterized protein</fullName>
    </submittedName>
</protein>
<feature type="transmembrane region" description="Helical" evidence="10">
    <location>
        <begin position="187"/>
        <end position="209"/>
    </location>
</feature>
<dbReference type="OrthoDB" id="409792at2759"/>
<comment type="catalytic activity">
    <reaction evidence="8">
        <text>fluoride(in) = fluoride(out)</text>
        <dbReference type="Rhea" id="RHEA:76159"/>
        <dbReference type="ChEBI" id="CHEBI:17051"/>
    </reaction>
    <physiologicalReaction direction="left-to-right" evidence="8">
        <dbReference type="Rhea" id="RHEA:76160"/>
    </physiologicalReaction>
</comment>
<dbReference type="GO" id="GO:0005886">
    <property type="term" value="C:plasma membrane"/>
    <property type="evidence" value="ECO:0007669"/>
    <property type="project" value="UniProtKB-SubCell"/>
</dbReference>
<proteinExistence type="inferred from homology"/>
<comment type="similarity">
    <text evidence="7">Belongs to the fluoride channel Fluc/FEX (TC 1.A.43) family.</text>
</comment>
<name>A0A9W6ZYQ5_9STRA</name>
<evidence type="ECO:0000256" key="3">
    <source>
        <dbReference type="ARBA" id="ARBA00022475"/>
    </source>
</evidence>
<evidence type="ECO:0000313" key="11">
    <source>
        <dbReference type="EMBL" id="GMH58899.1"/>
    </source>
</evidence>
<feature type="transmembrane region" description="Helical" evidence="10">
    <location>
        <begin position="146"/>
        <end position="166"/>
    </location>
</feature>
<sequence length="373" mass="40104">MGEMENGGDDISDTDKTEAPSSKVLPLPPPLTFLLLDASLISDWIVYSLASMSGTTLRIACSSIASSSPGSLWFTTTAALLENILGTGLISVSLVLERREKRRHDYALQTGLCGSFTTYGAMTTAAVDMFLFGLQPQPSWGGFTNMVFAMLVNITLSHTIGFRLGRTLAKLTLRSRRCNAGFILRRLFNPALISLPLIAGVIITLLWSSSESWSLTSISKQRLFGVLLAPVGSVSRALLSKYLNGRPRCAVAFPGTLIANVLGTFVGSVNGGYIHNNGPYRSVILGVLDIGLGGTLSTVSTYVKEVNVLSEKQKLQGSTNFEVGGNDEGAEEIGEFLRRERWADFPEFYILIMSTATIGASILGYLAGGWRAP</sequence>
<keyword evidence="4 10" id="KW-0812">Transmembrane</keyword>
<dbReference type="GO" id="GO:1903425">
    <property type="term" value="F:fluoride transmembrane transporter activity"/>
    <property type="evidence" value="ECO:0007669"/>
    <property type="project" value="TreeGrafter"/>
</dbReference>
<reference evidence="11" key="1">
    <citation type="submission" date="2022-07" db="EMBL/GenBank/DDBJ databases">
        <title>Genome analysis of Parmales, a sister group of diatoms, reveals the evolutionary specialization of diatoms from phago-mixotrophs to photoautotrophs.</title>
        <authorList>
            <person name="Ban H."/>
            <person name="Sato S."/>
            <person name="Yoshikawa S."/>
            <person name="Kazumasa Y."/>
            <person name="Nakamura Y."/>
            <person name="Ichinomiya M."/>
            <person name="Saitoh K."/>
            <person name="Sato N."/>
            <person name="Blanc-Mathieu R."/>
            <person name="Endo H."/>
            <person name="Kuwata A."/>
            <person name="Ogata H."/>
        </authorList>
    </citation>
    <scope>NUCLEOTIDE SEQUENCE</scope>
</reference>
<evidence type="ECO:0000256" key="5">
    <source>
        <dbReference type="ARBA" id="ARBA00022989"/>
    </source>
</evidence>
<evidence type="ECO:0000256" key="10">
    <source>
        <dbReference type="SAM" id="Phobius"/>
    </source>
</evidence>
<accession>A0A9W6ZYQ5</accession>
<feature type="transmembrane region" description="Helical" evidence="10">
    <location>
        <begin position="70"/>
        <end position="96"/>
    </location>
</feature>
<evidence type="ECO:0000256" key="9">
    <source>
        <dbReference type="SAM" id="MobiDB-lite"/>
    </source>
</evidence>
<dbReference type="PANTHER" id="PTHR28259">
    <property type="entry name" value="FLUORIDE EXPORT PROTEIN 1-RELATED"/>
    <property type="match status" value="1"/>
</dbReference>
<feature type="transmembrane region" description="Helical" evidence="10">
    <location>
        <begin position="221"/>
        <end position="239"/>
    </location>
</feature>
<gene>
    <name evidence="11" type="ORF">TrRE_jg4944</name>
</gene>
<dbReference type="Pfam" id="PF02537">
    <property type="entry name" value="CRCB"/>
    <property type="match status" value="1"/>
</dbReference>
<feature type="transmembrane region" description="Helical" evidence="10">
    <location>
        <begin position="251"/>
        <end position="274"/>
    </location>
</feature>
<dbReference type="PANTHER" id="PTHR28259:SF1">
    <property type="entry name" value="FLUORIDE EXPORT PROTEIN 1-RELATED"/>
    <property type="match status" value="1"/>
</dbReference>
<dbReference type="InterPro" id="IPR003691">
    <property type="entry name" value="FluC"/>
</dbReference>
<keyword evidence="12" id="KW-1185">Reference proteome</keyword>
<feature type="transmembrane region" description="Helical" evidence="10">
    <location>
        <begin position="348"/>
        <end position="367"/>
    </location>
</feature>
<comment type="function">
    <text evidence="1">Fluoride channel required for the rapid expulsion of cytoplasmic fluoride.</text>
</comment>
<feature type="transmembrane region" description="Helical" evidence="10">
    <location>
        <begin position="116"/>
        <end position="134"/>
    </location>
</feature>
<feature type="compositionally biased region" description="Acidic residues" evidence="9">
    <location>
        <begin position="1"/>
        <end position="12"/>
    </location>
</feature>
<keyword evidence="3" id="KW-1003">Cell membrane</keyword>
<comment type="caution">
    <text evidence="11">The sequence shown here is derived from an EMBL/GenBank/DDBJ whole genome shotgun (WGS) entry which is preliminary data.</text>
</comment>